<dbReference type="Proteomes" id="UP000601435">
    <property type="component" value="Unassembled WGS sequence"/>
</dbReference>
<organism evidence="4 5">
    <name type="scientific">Symbiodinium necroappetens</name>
    <dbReference type="NCBI Taxonomy" id="1628268"/>
    <lineage>
        <taxon>Eukaryota</taxon>
        <taxon>Sar</taxon>
        <taxon>Alveolata</taxon>
        <taxon>Dinophyceae</taxon>
        <taxon>Suessiales</taxon>
        <taxon>Symbiodiniaceae</taxon>
        <taxon>Symbiodinium</taxon>
    </lineage>
</organism>
<keyword evidence="3" id="KW-1133">Transmembrane helix</keyword>
<reference evidence="4" key="1">
    <citation type="submission" date="2021-02" db="EMBL/GenBank/DDBJ databases">
        <authorList>
            <person name="Dougan E. K."/>
            <person name="Rhodes N."/>
            <person name="Thang M."/>
            <person name="Chan C."/>
        </authorList>
    </citation>
    <scope>NUCLEOTIDE SEQUENCE</scope>
</reference>
<dbReference type="InterPro" id="IPR010998">
    <property type="entry name" value="Integrase_recombinase_N"/>
</dbReference>
<keyword evidence="3" id="KW-0812">Transmembrane</keyword>
<keyword evidence="1" id="KW-0238">DNA-binding</keyword>
<evidence type="ECO:0000256" key="1">
    <source>
        <dbReference type="ARBA" id="ARBA00023125"/>
    </source>
</evidence>
<feature type="transmembrane region" description="Helical" evidence="3">
    <location>
        <begin position="12"/>
        <end position="34"/>
    </location>
</feature>
<comment type="caution">
    <text evidence="4">The sequence shown here is derived from an EMBL/GenBank/DDBJ whole genome shotgun (WGS) entry which is preliminary data.</text>
</comment>
<keyword evidence="3" id="KW-0472">Membrane</keyword>
<dbReference type="GO" id="GO:0003677">
    <property type="term" value="F:DNA binding"/>
    <property type="evidence" value="ECO:0007669"/>
    <property type="project" value="UniProtKB-KW"/>
</dbReference>
<feature type="non-terminal residue" evidence="4">
    <location>
        <position position="1205"/>
    </location>
</feature>
<evidence type="ECO:0000256" key="3">
    <source>
        <dbReference type="SAM" id="Phobius"/>
    </source>
</evidence>
<gene>
    <name evidence="4" type="ORF">SNEC2469_LOCUS34651</name>
</gene>
<keyword evidence="5" id="KW-1185">Reference proteome</keyword>
<proteinExistence type="predicted"/>
<dbReference type="AlphaFoldDB" id="A0A813CJ45"/>
<feature type="non-terminal residue" evidence="4">
    <location>
        <position position="1"/>
    </location>
</feature>
<dbReference type="Gene3D" id="1.10.150.130">
    <property type="match status" value="1"/>
</dbReference>
<accession>A0A813CJ45</accession>
<evidence type="ECO:0000256" key="2">
    <source>
        <dbReference type="SAM" id="MobiDB-lite"/>
    </source>
</evidence>
<name>A0A813CJ45_9DINO</name>
<sequence>RLRARASRAMTMVVVAEAMVMAAVVGVAIATVTIDGGASIAECEDDARKTSIIMVDAVGNDADRVEFRYRDSNNRIDLKCSRTSVPTTWLTVSHISGPTLIQTISRCRDQRARVEGPEQTEQFAQLAAAHQGWWHDAATLDPSQVGVRVTFVAGLDAGNFHVQTESKLFVRDPEVVATKALAEMSHDGGAIAAVPRGPPALAQSAWSVAAESANALADIPSGSGELAVRRRAQDDLDTRTFAAAEDTRGHVSDPVRDQARDDRSFSKSTAKLTPQLFAELTGPGTPFGSGRSAAASAQPSSVTVREVMEADPESSDPQNLLGARVLNNVRAFWSPARLRRFCRPDVLAVEAESSGQFAAQVFKWTASSAKEAHDLLTSRAHMLEQFWTFARPAEALFTDSLGYQMGFARCSKIPQKRSATSIAHFQRDLAIRALAAPVLAPAAKKKPSSQAGNSTNTPLLDMENAEKQRWAKRLRAIAERAGGHADPDRSLLVFTSGAPSTMANHIRRFEKFERWAQRVGIDFYPLSDDKILKYAIDLDSRECGPTVLPSLRMAIRWVAFRINLELPTIDMQALKSLEKHVFTQRGKPLKEAVPFEIPLVIAMEKFVCNDTHPKPARVFMWWVLCMIFASLRFDDAIHVKPHELEVKPEGLFGVSWQTKTERKRRGTKFVVPDVSFSKCSWFKDGRDMFELEFPNWSNGTFGLIPDLDSKTSWRQTPPGHARSLHWLHRLVFVAGKEVEVAQKILNDVTNLSWHSARVTMLDQAVHFDRSAQEIGVQANWKNPGPLVLKYTRSRSSLPAKMIKELVQEISRDFTPECAHADDEIDDREDRDVTLAEFFVKEIACKRAIAPEFVHIGSVLPDPQLLCKLCARARPDVARFAAPSVCSNSTALAKMVDRTVYPDKDKVPELALRQIFGRQKLPEPLCLLMADKGMLLVERMAIVGDDSKFGPDGPAQELSLTLLTAVRKSASVLQEHISARRAKMEEDPSKIPEIPGEDHAEFREIFVNHHPDVILTYMREPHRKFVERIHRDFLVHGAVAFYEVAEMRTRADRVVQTTGFSKTSDDLLRVVQTDNKVSIASDSDVMDRLHAFFIALEYLDICDFTIEAGPLKYLSELEEWRHDNRGLAVLLAADSLIRKKVYKLNNDKRKDFPSFSAALKEVLTHHKQLWNVARSTAELEKFTRSLHRSSGLVPGLRQLLLRRRRT</sequence>
<evidence type="ECO:0000313" key="5">
    <source>
        <dbReference type="Proteomes" id="UP000601435"/>
    </source>
</evidence>
<evidence type="ECO:0000313" key="4">
    <source>
        <dbReference type="EMBL" id="CAE7942400.1"/>
    </source>
</evidence>
<dbReference type="OrthoDB" id="415091at2759"/>
<dbReference type="EMBL" id="CAJNJA010096574">
    <property type="protein sequence ID" value="CAE7942400.1"/>
    <property type="molecule type" value="Genomic_DNA"/>
</dbReference>
<dbReference type="SUPFAM" id="SSF47823">
    <property type="entry name" value="lambda integrase-like, N-terminal domain"/>
    <property type="match status" value="1"/>
</dbReference>
<protein>
    <submittedName>
        <fullName evidence="4">Uncharacterized protein</fullName>
    </submittedName>
</protein>
<feature type="region of interest" description="Disordered" evidence="2">
    <location>
        <begin position="244"/>
        <end position="267"/>
    </location>
</feature>
<feature type="compositionally biased region" description="Basic and acidic residues" evidence="2">
    <location>
        <begin position="245"/>
        <end position="265"/>
    </location>
</feature>